<evidence type="ECO:0000256" key="2">
    <source>
        <dbReference type="ARBA" id="ARBA00022490"/>
    </source>
</evidence>
<dbReference type="InterPro" id="IPR036555">
    <property type="entry name" value="NusA_N_sf"/>
</dbReference>
<dbReference type="Gene3D" id="3.30.300.20">
    <property type="match status" value="2"/>
</dbReference>
<protein>
    <recommendedName>
        <fullName evidence="7">Transcription termination/antitermination protein NusA</fullName>
    </recommendedName>
</protein>
<dbReference type="InterPro" id="IPR025249">
    <property type="entry name" value="TF_NusA_KH_1st"/>
</dbReference>
<dbReference type="Gene3D" id="2.40.50.140">
    <property type="entry name" value="Nucleic acid-binding proteins"/>
    <property type="match status" value="1"/>
</dbReference>
<keyword evidence="1 7" id="KW-0806">Transcription termination</keyword>
<dbReference type="STRING" id="526224.Bmur_0383"/>
<keyword evidence="3 7" id="KW-0889">Transcription antitermination</keyword>
<dbReference type="SUPFAM" id="SSF50249">
    <property type="entry name" value="Nucleic acid-binding proteins"/>
    <property type="match status" value="1"/>
</dbReference>
<dbReference type="HAMAP" id="MF_00945_B">
    <property type="entry name" value="NusA_B"/>
    <property type="match status" value="1"/>
</dbReference>
<dbReference type="FunFam" id="3.30.300.20:FF:000005">
    <property type="entry name" value="Transcription termination/antitermination protein NusA"/>
    <property type="match status" value="1"/>
</dbReference>
<dbReference type="InterPro" id="IPR010213">
    <property type="entry name" value="TF_NusA"/>
</dbReference>
<dbReference type="InterPro" id="IPR058582">
    <property type="entry name" value="KH_NusA_2nd"/>
</dbReference>
<gene>
    <name evidence="7" type="primary">nusA</name>
    <name evidence="12" type="ordered locus">Bmur_0383</name>
</gene>
<dbReference type="InterPro" id="IPR009019">
    <property type="entry name" value="KH_sf_prok-type"/>
</dbReference>
<keyword evidence="2 7" id="KW-0963">Cytoplasm</keyword>
<dbReference type="OrthoDB" id="9807233at2"/>
<evidence type="ECO:0000259" key="8">
    <source>
        <dbReference type="Pfam" id="PF08529"/>
    </source>
</evidence>
<evidence type="ECO:0000256" key="5">
    <source>
        <dbReference type="ARBA" id="ARBA00023015"/>
    </source>
</evidence>
<dbReference type="GO" id="GO:0031564">
    <property type="term" value="P:transcription antitermination"/>
    <property type="evidence" value="ECO:0007669"/>
    <property type="project" value="UniProtKB-UniRule"/>
</dbReference>
<dbReference type="GO" id="GO:0006353">
    <property type="term" value="P:DNA-templated transcription termination"/>
    <property type="evidence" value="ECO:0007669"/>
    <property type="project" value="UniProtKB-UniRule"/>
</dbReference>
<organism evidence="12 13">
    <name type="scientific">Brachyspira murdochii (strain ATCC 51284 / DSM 12563 / 56-150)</name>
    <name type="common">Serpulina murdochii</name>
    <dbReference type="NCBI Taxonomy" id="526224"/>
    <lineage>
        <taxon>Bacteria</taxon>
        <taxon>Pseudomonadati</taxon>
        <taxon>Spirochaetota</taxon>
        <taxon>Spirochaetia</taxon>
        <taxon>Brachyspirales</taxon>
        <taxon>Brachyspiraceae</taxon>
        <taxon>Brachyspira</taxon>
    </lineage>
</organism>
<dbReference type="InterPro" id="IPR013735">
    <property type="entry name" value="TF_NusA_N"/>
</dbReference>
<dbReference type="InterPro" id="IPR059113">
    <property type="entry name" value="Znf_ribbon"/>
</dbReference>
<feature type="domain" description="Putative zinc-ribbon" evidence="10">
    <location>
        <begin position="472"/>
        <end position="492"/>
    </location>
</feature>
<evidence type="ECO:0000256" key="3">
    <source>
        <dbReference type="ARBA" id="ARBA00022814"/>
    </source>
</evidence>
<evidence type="ECO:0000256" key="6">
    <source>
        <dbReference type="ARBA" id="ARBA00023163"/>
    </source>
</evidence>
<dbReference type="SUPFAM" id="SSF47794">
    <property type="entry name" value="Rad51 N-terminal domain-like"/>
    <property type="match status" value="1"/>
</dbReference>
<evidence type="ECO:0000256" key="1">
    <source>
        <dbReference type="ARBA" id="ARBA00022472"/>
    </source>
</evidence>
<evidence type="ECO:0000259" key="9">
    <source>
        <dbReference type="Pfam" id="PF13184"/>
    </source>
</evidence>
<accession>D5U5Z5</accession>
<evidence type="ECO:0000259" key="11">
    <source>
        <dbReference type="Pfam" id="PF26594"/>
    </source>
</evidence>
<dbReference type="CDD" id="cd22529">
    <property type="entry name" value="KH-II_NusA_rpt2"/>
    <property type="match status" value="1"/>
</dbReference>
<dbReference type="InterPro" id="IPR012340">
    <property type="entry name" value="NA-bd_OB-fold"/>
</dbReference>
<dbReference type="InterPro" id="IPR015946">
    <property type="entry name" value="KH_dom-like_a/b"/>
</dbReference>
<dbReference type="SUPFAM" id="SSF54814">
    <property type="entry name" value="Prokaryotic type KH domain (KH-domain type II)"/>
    <property type="match status" value="2"/>
</dbReference>
<evidence type="ECO:0000256" key="7">
    <source>
        <dbReference type="HAMAP-Rule" id="MF_00945"/>
    </source>
</evidence>
<dbReference type="GO" id="GO:0003700">
    <property type="term" value="F:DNA-binding transcription factor activity"/>
    <property type="evidence" value="ECO:0007669"/>
    <property type="project" value="InterPro"/>
</dbReference>
<evidence type="ECO:0000313" key="12">
    <source>
        <dbReference type="EMBL" id="ADG70486.1"/>
    </source>
</evidence>
<feature type="domain" description="Transcription factor NusA first KH" evidence="9">
    <location>
        <begin position="205"/>
        <end position="282"/>
    </location>
</feature>
<dbReference type="CDD" id="cd04455">
    <property type="entry name" value="S1_NusA"/>
    <property type="match status" value="1"/>
</dbReference>
<dbReference type="InterPro" id="IPR010995">
    <property type="entry name" value="DNA_repair_Rad51/TF_NusA_a-hlx"/>
</dbReference>
<evidence type="ECO:0000313" key="13">
    <source>
        <dbReference type="Proteomes" id="UP000001915"/>
    </source>
</evidence>
<proteinExistence type="inferred from homology"/>
<dbReference type="AlphaFoldDB" id="D5U5Z5"/>
<dbReference type="RefSeq" id="WP_013112913.1">
    <property type="nucleotide sequence ID" value="NC_014150.1"/>
</dbReference>
<reference evidence="12 13" key="1">
    <citation type="journal article" date="2010" name="Stand. Genomic Sci.">
        <title>Complete genome sequence of Brachyspira murdochii type strain (56-150).</title>
        <authorList>
            <person name="Pati A."/>
            <person name="Sikorski J."/>
            <person name="Gronow S."/>
            <person name="Munk C."/>
            <person name="Lapidus A."/>
            <person name="Copeland A."/>
            <person name="Glavina Del Tio T."/>
            <person name="Nolan M."/>
            <person name="Lucas S."/>
            <person name="Chen F."/>
            <person name="Tice H."/>
            <person name="Cheng J.F."/>
            <person name="Han C."/>
            <person name="Detter J.C."/>
            <person name="Bruce D."/>
            <person name="Tapia R."/>
            <person name="Goodwin L."/>
            <person name="Pitluck S."/>
            <person name="Liolios K."/>
            <person name="Ivanova N."/>
            <person name="Mavromatis K."/>
            <person name="Mikhailova N."/>
            <person name="Chen A."/>
            <person name="Palaniappan K."/>
            <person name="Land M."/>
            <person name="Hauser L."/>
            <person name="Chang Y.J."/>
            <person name="Jeffries C.D."/>
            <person name="Spring S."/>
            <person name="Rohde M."/>
            <person name="Goker M."/>
            <person name="Bristow J."/>
            <person name="Eisen J.A."/>
            <person name="Markowitz V."/>
            <person name="Hugenholtz P."/>
            <person name="Kyrpides N.C."/>
            <person name="Klenk H.P."/>
        </authorList>
    </citation>
    <scope>NUCLEOTIDE SEQUENCE [LARGE SCALE GENOMIC DNA]</scope>
    <source>
        <strain evidence="13">ATCC 51284 / DSM 12563 / 56-150</strain>
    </source>
</reference>
<name>D5U5Z5_BRAM5</name>
<comment type="subcellular location">
    <subcellularLocation>
        <location evidence="7">Cytoplasm</location>
    </subcellularLocation>
</comment>
<dbReference type="EMBL" id="CP001959">
    <property type="protein sequence ID" value="ADG70486.1"/>
    <property type="molecule type" value="Genomic_DNA"/>
</dbReference>
<dbReference type="Gene3D" id="1.10.150.20">
    <property type="entry name" value="5' to 3' exonuclease, C-terminal subdomain"/>
    <property type="match status" value="1"/>
</dbReference>
<dbReference type="Pfam" id="PF26594">
    <property type="entry name" value="KH_NusA_2nd"/>
    <property type="match status" value="1"/>
</dbReference>
<dbReference type="KEGG" id="brm:Bmur_0383"/>
<dbReference type="CDD" id="cd02134">
    <property type="entry name" value="KH-II_NusA_rpt1"/>
    <property type="match status" value="1"/>
</dbReference>
<dbReference type="PANTHER" id="PTHR22648">
    <property type="entry name" value="TRANSCRIPTION TERMINATION FACTOR NUSA"/>
    <property type="match status" value="1"/>
</dbReference>
<keyword evidence="5 7" id="KW-0805">Transcription regulation</keyword>
<dbReference type="GO" id="GO:0005829">
    <property type="term" value="C:cytosol"/>
    <property type="evidence" value="ECO:0007669"/>
    <property type="project" value="TreeGrafter"/>
</dbReference>
<dbReference type="InterPro" id="IPR030842">
    <property type="entry name" value="TF_NusA_bacterial"/>
</dbReference>
<dbReference type="GO" id="GO:0003723">
    <property type="term" value="F:RNA binding"/>
    <property type="evidence" value="ECO:0007669"/>
    <property type="project" value="UniProtKB-UniRule"/>
</dbReference>
<sequence length="498" mass="56504">MFENVGTYLQQLSDEKDISVELLKEVIASTMELALKKKYGNDINFHIHFDNKNNPTVYKGANVVEEVRDKNKEISLEEAKKLDQDINLGDEVLILVDQVEAFGRIESMVAKTTFFQKISDLEKNIIYNEFKRRENQLVNGYFQREHKGTIYINLGKTEGELQKKDQSPREHYTVGDRIRAYIYKVQGGKDDRTGKEIPTKILLTRTKADFIKKLFELEIPEIADGTIEIKNVVRQPGLKIKVAVVSNKPEVDPIGACIGQKGIRIQSIIKEIEGEKIDVVKWSKDIREYIAEAITPAKPIRIIITDPEKKEAMIIIPDEQLSLALGKSGYNVKLASQLTGYYFDIKTETDIKENPELLKDIVPLNQIFSDTAEETENSSEAEAAEAAEVFESNLYSLQGIDESIIKTLIDNGINSIEELYNLSAEEIMEKTNLDKDTVDNLMLVMKDVVEIVESEDEYETTSEEVVEEIEVYECPNCGSSITEDMTKCPKCGIELSFE</sequence>
<dbReference type="FunFam" id="3.30.300.20:FF:000002">
    <property type="entry name" value="Transcription termination/antitermination protein NusA"/>
    <property type="match status" value="1"/>
</dbReference>
<comment type="subunit">
    <text evidence="7">Monomer. Binds directly to the core enzyme of the DNA-dependent RNA polymerase and to nascent RNA.</text>
</comment>
<keyword evidence="4 7" id="KW-0694">RNA-binding</keyword>
<dbReference type="PANTHER" id="PTHR22648:SF0">
    <property type="entry name" value="TRANSCRIPTION TERMINATION_ANTITERMINATION PROTEIN NUSA"/>
    <property type="match status" value="1"/>
</dbReference>
<dbReference type="Gene3D" id="3.30.1480.10">
    <property type="entry name" value="NusA, N-terminal domain"/>
    <property type="match status" value="1"/>
</dbReference>
<feature type="domain" description="Transcription factor NusA N-terminal" evidence="8">
    <location>
        <begin position="8"/>
        <end position="124"/>
    </location>
</feature>
<dbReference type="SUPFAM" id="SSF69705">
    <property type="entry name" value="Transcription factor NusA, N-terminal domain"/>
    <property type="match status" value="1"/>
</dbReference>
<dbReference type="Proteomes" id="UP000001915">
    <property type="component" value="Chromosome"/>
</dbReference>
<dbReference type="Pfam" id="PF13248">
    <property type="entry name" value="Zn_ribbon_3"/>
    <property type="match status" value="1"/>
</dbReference>
<evidence type="ECO:0000259" key="10">
    <source>
        <dbReference type="Pfam" id="PF13248"/>
    </source>
</evidence>
<comment type="function">
    <text evidence="7">Participates in both transcription termination and antitermination.</text>
</comment>
<dbReference type="eggNOG" id="COG0195">
    <property type="taxonomic scope" value="Bacteria"/>
</dbReference>
<feature type="domain" description="NusA-like second KH" evidence="11">
    <location>
        <begin position="287"/>
        <end position="353"/>
    </location>
</feature>
<dbReference type="HOGENOM" id="CLU_029242_2_1_12"/>
<dbReference type="NCBIfam" id="TIGR01953">
    <property type="entry name" value="NusA"/>
    <property type="match status" value="1"/>
</dbReference>
<keyword evidence="6 7" id="KW-0804">Transcription</keyword>
<evidence type="ECO:0000256" key="4">
    <source>
        <dbReference type="ARBA" id="ARBA00022884"/>
    </source>
</evidence>
<dbReference type="Pfam" id="PF08529">
    <property type="entry name" value="NusA_N"/>
    <property type="match status" value="1"/>
</dbReference>
<dbReference type="Pfam" id="PF13184">
    <property type="entry name" value="KH_NusA_1st"/>
    <property type="match status" value="1"/>
</dbReference>
<comment type="similarity">
    <text evidence="7">Belongs to the NusA family.</text>
</comment>
<dbReference type="GO" id="GO:0000166">
    <property type="term" value="F:nucleotide binding"/>
    <property type="evidence" value="ECO:0007669"/>
    <property type="project" value="InterPro"/>
</dbReference>